<gene>
    <name evidence="1" type="ORF">EBQ26_11305</name>
</gene>
<name>A0A3M6PWE8_9BURK</name>
<dbReference type="Proteomes" id="UP000267521">
    <property type="component" value="Unassembled WGS sequence"/>
</dbReference>
<comment type="caution">
    <text evidence="1">The sequence shown here is derived from an EMBL/GenBank/DDBJ whole genome shotgun (WGS) entry which is preliminary data.</text>
</comment>
<reference evidence="1 2" key="1">
    <citation type="submission" date="2018-10" db="EMBL/GenBank/DDBJ databases">
        <title>Comamonadaceae CDC group NO-1 genome sequencing and assembly.</title>
        <authorList>
            <person name="Bernier A.-M."/>
            <person name="Bernard K."/>
        </authorList>
    </citation>
    <scope>NUCLEOTIDE SEQUENCE [LARGE SCALE GENOMIC DNA]</scope>
    <source>
        <strain evidence="1 2">NML970147</strain>
    </source>
</reference>
<dbReference type="Gene3D" id="3.30.870.10">
    <property type="entry name" value="Endonuclease Chain A"/>
    <property type="match status" value="1"/>
</dbReference>
<evidence type="ECO:0000313" key="1">
    <source>
        <dbReference type="EMBL" id="RMW95402.1"/>
    </source>
</evidence>
<proteinExistence type="predicted"/>
<dbReference type="EMBL" id="RDQM01000017">
    <property type="protein sequence ID" value="RMW95402.1"/>
    <property type="molecule type" value="Genomic_DNA"/>
</dbReference>
<evidence type="ECO:0000313" key="2">
    <source>
        <dbReference type="Proteomes" id="UP000267521"/>
    </source>
</evidence>
<accession>A0A3M6PWE8</accession>
<sequence>MLQAPAVAHLPLSPHLPKPFRLLHAKVAILGFRHRENPEHWQLRLLVSTGNWTRQTLEESLDLVWRIDIGSEQLATPNPDATTRQHCADLKAAWDLLAWLQTHFDTRLLQQEITNHALEEVAQQWVQACVEQASGQPCFIDNRMQSLLSQLPKKIQAINPVRRSYLAMGSGFYESGSEPQQTPSVPLEIIEQLRQSKLLTKTAELDLYVNPSACQSVAASWPILRDKHGITVRPAATPPAIFGNRAQRSLHAKFLFSANQGGPHPKSPWVYLGSSNLTQAGLTHKMHPAAGNLEAGVVFDPGRMLWQSTSAKVQFPLVTNLLPIQWEQEVDEHSALLAGEELEELDAQEAGCDYTAPPIPWLLWHEAGEQRELRFDANDANAARLAGVTVMAGGGRLCQPSDQGFRWPHDERPRVVRIFWYAQNVRHEARIPVMDGYGRLAATALAPIDVDEAWWQLADFPFLPDDERSDDGSDDGSDDEVFWAIENSATTRFTPCAGRDYPIRQMMALLERIAAKQTRLHELDWLFWCYRLEQSLAQAASSPVVAYFRDELALNPLSPLRESAFRPSFAEHGQSVLGERYERALDHIERQWRVQALPALGVMP</sequence>
<protein>
    <submittedName>
        <fullName evidence="1">Uncharacterized protein</fullName>
    </submittedName>
</protein>
<dbReference type="AlphaFoldDB" id="A0A3M6PWE8"/>
<organism evidence="1 2">
    <name type="scientific">Allofranklinella schreckenbergeri</name>
    <dbReference type="NCBI Taxonomy" id="1076744"/>
    <lineage>
        <taxon>Bacteria</taxon>
        <taxon>Pseudomonadati</taxon>
        <taxon>Pseudomonadota</taxon>
        <taxon>Betaproteobacteria</taxon>
        <taxon>Burkholderiales</taxon>
        <taxon>Comamonadaceae</taxon>
        <taxon>Allofranklinella</taxon>
    </lineage>
</organism>